<dbReference type="OrthoDB" id="407355at2759"/>
<keyword evidence="3" id="KW-1185">Reference proteome</keyword>
<feature type="compositionally biased region" description="Polar residues" evidence="1">
    <location>
        <begin position="1"/>
        <end position="12"/>
    </location>
</feature>
<sequence length="50" mass="5777">MVVRQTSVVKNSHPSEPREAIKGQFRLPSIKPLSRLNTRHQLQGLRFLKP</sequence>
<gene>
    <name evidence="2" type="ORF">PGT21_012504</name>
</gene>
<proteinExistence type="predicted"/>
<evidence type="ECO:0000256" key="1">
    <source>
        <dbReference type="SAM" id="MobiDB-lite"/>
    </source>
</evidence>
<organism evidence="2 3">
    <name type="scientific">Puccinia graminis f. sp. tritici</name>
    <dbReference type="NCBI Taxonomy" id="56615"/>
    <lineage>
        <taxon>Eukaryota</taxon>
        <taxon>Fungi</taxon>
        <taxon>Dikarya</taxon>
        <taxon>Basidiomycota</taxon>
        <taxon>Pucciniomycotina</taxon>
        <taxon>Pucciniomycetes</taxon>
        <taxon>Pucciniales</taxon>
        <taxon>Pucciniaceae</taxon>
        <taxon>Puccinia</taxon>
    </lineage>
</organism>
<name>A0A5B0LKD1_PUCGR</name>
<evidence type="ECO:0000313" key="2">
    <source>
        <dbReference type="EMBL" id="KAA1064719.1"/>
    </source>
</evidence>
<feature type="region of interest" description="Disordered" evidence="1">
    <location>
        <begin position="1"/>
        <end position="22"/>
    </location>
</feature>
<evidence type="ECO:0000313" key="3">
    <source>
        <dbReference type="Proteomes" id="UP000324748"/>
    </source>
</evidence>
<comment type="caution">
    <text evidence="2">The sequence shown here is derived from an EMBL/GenBank/DDBJ whole genome shotgun (WGS) entry which is preliminary data.</text>
</comment>
<dbReference type="EMBL" id="VSWC01000197">
    <property type="protein sequence ID" value="KAA1064719.1"/>
    <property type="molecule type" value="Genomic_DNA"/>
</dbReference>
<protein>
    <submittedName>
        <fullName evidence="2">Uncharacterized protein</fullName>
    </submittedName>
</protein>
<dbReference type="AlphaFoldDB" id="A0A5B0LKD1"/>
<accession>A0A5B0LKD1</accession>
<reference evidence="2 3" key="1">
    <citation type="submission" date="2019-05" db="EMBL/GenBank/DDBJ databases">
        <title>Emergence of the Ug99 lineage of the wheat stem rust pathogen through somatic hybridization.</title>
        <authorList>
            <person name="Li F."/>
            <person name="Upadhyaya N.M."/>
            <person name="Sperschneider J."/>
            <person name="Matny O."/>
            <person name="Nguyen-Phuc H."/>
            <person name="Mago R."/>
            <person name="Raley C."/>
            <person name="Miller M.E."/>
            <person name="Silverstein K.A.T."/>
            <person name="Henningsen E."/>
            <person name="Hirsch C.D."/>
            <person name="Visser B."/>
            <person name="Pretorius Z.A."/>
            <person name="Steffenson B.J."/>
            <person name="Schwessinger B."/>
            <person name="Dodds P.N."/>
            <person name="Figueroa M."/>
        </authorList>
    </citation>
    <scope>NUCLEOTIDE SEQUENCE [LARGE SCALE GENOMIC DNA]</scope>
    <source>
        <strain evidence="2">21-0</strain>
    </source>
</reference>
<dbReference type="Proteomes" id="UP000324748">
    <property type="component" value="Unassembled WGS sequence"/>
</dbReference>